<dbReference type="Proteomes" id="UP000654370">
    <property type="component" value="Unassembled WGS sequence"/>
</dbReference>
<dbReference type="AlphaFoldDB" id="A0A8H7PIR6"/>
<protein>
    <submittedName>
        <fullName evidence="1">Uncharacterized protein</fullName>
    </submittedName>
</protein>
<evidence type="ECO:0000313" key="2">
    <source>
        <dbReference type="Proteomes" id="UP000654370"/>
    </source>
</evidence>
<dbReference type="PANTHER" id="PTHR42100">
    <property type="entry name" value="OXIDOREDUCTASE 178 KDA SUBUNIT, PUTATIVE (AFU_ORTHOLOGUE AFUA_8G04320)-RELATED"/>
    <property type="match status" value="1"/>
</dbReference>
<dbReference type="InterPro" id="IPR034444">
    <property type="entry name" value="Nuo17.8"/>
</dbReference>
<comment type="caution">
    <text evidence="1">The sequence shown here is derived from an EMBL/GenBank/DDBJ whole genome shotgun (WGS) entry which is preliminary data.</text>
</comment>
<reference evidence="1" key="1">
    <citation type="submission" date="2020-12" db="EMBL/GenBank/DDBJ databases">
        <title>Metabolic potential, ecology and presence of endohyphal bacteria is reflected in genomic diversity of Mucoromycotina.</title>
        <authorList>
            <person name="Muszewska A."/>
            <person name="Okrasinska A."/>
            <person name="Steczkiewicz K."/>
            <person name="Drgas O."/>
            <person name="Orlowska M."/>
            <person name="Perlinska-Lenart U."/>
            <person name="Aleksandrzak-Piekarczyk T."/>
            <person name="Szatraj K."/>
            <person name="Zielenkiewicz U."/>
            <person name="Pilsyk S."/>
            <person name="Malc E."/>
            <person name="Mieczkowski P."/>
            <person name="Kruszewska J.S."/>
            <person name="Biernat P."/>
            <person name="Pawlowska J."/>
        </authorList>
    </citation>
    <scope>NUCLEOTIDE SEQUENCE</scope>
    <source>
        <strain evidence="1">WA0000067209</strain>
    </source>
</reference>
<dbReference type="GO" id="GO:0005739">
    <property type="term" value="C:mitochondrion"/>
    <property type="evidence" value="ECO:0007669"/>
    <property type="project" value="InterPro"/>
</dbReference>
<keyword evidence="2" id="KW-1185">Reference proteome</keyword>
<evidence type="ECO:0000313" key="1">
    <source>
        <dbReference type="EMBL" id="KAG2174824.1"/>
    </source>
</evidence>
<accession>A0A8H7PIR6</accession>
<organism evidence="1 2">
    <name type="scientific">Mortierella isabellina</name>
    <name type="common">Filamentous fungus</name>
    <name type="synonym">Umbelopsis isabellina</name>
    <dbReference type="NCBI Taxonomy" id="91625"/>
    <lineage>
        <taxon>Eukaryota</taxon>
        <taxon>Fungi</taxon>
        <taxon>Fungi incertae sedis</taxon>
        <taxon>Mucoromycota</taxon>
        <taxon>Mucoromycotina</taxon>
        <taxon>Umbelopsidomycetes</taxon>
        <taxon>Umbelopsidales</taxon>
        <taxon>Umbelopsidaceae</taxon>
        <taxon>Umbelopsis</taxon>
    </lineage>
</organism>
<sequence length="154" mass="17587">MASRILARSRALPSVRHLISRRGYATEHVKHAGEQPKFQPETFGSNAWRNTMFVVIAGLVWYRVDQHITTSGDEKHPITKWVEYHMTPAAENDRVASEHLDHAVSKAEDRLLFQEAQRAPVYRMRYPEAFERASPHAIAVGSQVDLSDLKVKNN</sequence>
<name>A0A8H7PIR6_MORIS</name>
<dbReference type="OrthoDB" id="2120038at2759"/>
<gene>
    <name evidence="1" type="ORF">INT43_005886</name>
</gene>
<dbReference type="EMBL" id="JAEPQZ010000012">
    <property type="protein sequence ID" value="KAG2174824.1"/>
    <property type="molecule type" value="Genomic_DNA"/>
</dbReference>
<proteinExistence type="predicted"/>
<dbReference type="PANTHER" id="PTHR42100:SF1">
    <property type="entry name" value="OXIDOREDUCTASE 178 KDA SUBUNIT, PUTATIVE (AFU_ORTHOLOGUE AFUA_8G04320)-RELATED"/>
    <property type="match status" value="1"/>
</dbReference>